<proteinExistence type="predicted"/>
<protein>
    <submittedName>
        <fullName evidence="1">Uncharacterized protein</fullName>
    </submittedName>
</protein>
<dbReference type="EMBL" id="JAEVHI010000001">
    <property type="protein sequence ID" value="KAG5304977.1"/>
    <property type="molecule type" value="Genomic_DNA"/>
</dbReference>
<evidence type="ECO:0000313" key="2">
    <source>
        <dbReference type="Proteomes" id="UP000670092"/>
    </source>
</evidence>
<dbReference type="VEuPathDB" id="FungiDB:I7I52_03494"/>
<sequence length="67" mass="8174">MILLLRYEYQIFWQFVWENVSMAWKRVLYGAQVVTEYPRSWALLKMGVGQPSYGRIARPVLDHYRYE</sequence>
<reference evidence="1 2" key="1">
    <citation type="submission" date="2021-01" db="EMBL/GenBank/DDBJ databases">
        <title>Chromosome-level genome assembly of a human fungal pathogen reveals clustering of transcriptionally co-regulated genes.</title>
        <authorList>
            <person name="Voorhies M."/>
            <person name="Cohen S."/>
            <person name="Shea T.P."/>
            <person name="Petrus S."/>
            <person name="Munoz J.F."/>
            <person name="Poplawski S."/>
            <person name="Goldman W.E."/>
            <person name="Michael T."/>
            <person name="Cuomo C.A."/>
            <person name="Sil A."/>
            <person name="Beyhan S."/>
        </authorList>
    </citation>
    <scope>NUCLEOTIDE SEQUENCE [LARGE SCALE GENOMIC DNA]</scope>
    <source>
        <strain evidence="1 2">G184AR</strain>
    </source>
</reference>
<dbReference type="Proteomes" id="UP000670092">
    <property type="component" value="Unassembled WGS sequence"/>
</dbReference>
<dbReference type="AlphaFoldDB" id="A0A8H7ZAY7"/>
<comment type="caution">
    <text evidence="1">The sequence shown here is derived from an EMBL/GenBank/DDBJ whole genome shotgun (WGS) entry which is preliminary data.</text>
</comment>
<organism evidence="1 2">
    <name type="scientific">Ajellomyces capsulatus</name>
    <name type="common">Darling's disease fungus</name>
    <name type="synonym">Histoplasma capsulatum</name>
    <dbReference type="NCBI Taxonomy" id="5037"/>
    <lineage>
        <taxon>Eukaryota</taxon>
        <taxon>Fungi</taxon>
        <taxon>Dikarya</taxon>
        <taxon>Ascomycota</taxon>
        <taxon>Pezizomycotina</taxon>
        <taxon>Eurotiomycetes</taxon>
        <taxon>Eurotiomycetidae</taxon>
        <taxon>Onygenales</taxon>
        <taxon>Ajellomycetaceae</taxon>
        <taxon>Histoplasma</taxon>
    </lineage>
</organism>
<accession>A0A8H7ZAY7</accession>
<name>A0A8H7ZAY7_AJECA</name>
<evidence type="ECO:0000313" key="1">
    <source>
        <dbReference type="EMBL" id="KAG5304977.1"/>
    </source>
</evidence>
<gene>
    <name evidence="1" type="ORF">I7I52_03494</name>
</gene>